<evidence type="ECO:0000313" key="3">
    <source>
        <dbReference type="Proteomes" id="UP000662747"/>
    </source>
</evidence>
<keyword evidence="3" id="KW-1185">Reference proteome</keyword>
<evidence type="ECO:0000256" key="1">
    <source>
        <dbReference type="SAM" id="MobiDB-lite"/>
    </source>
</evidence>
<sequence>MKVRDLALQGGLAAVALVAAFFVWQREPAGSPGEVTVVDAPARALDSVRYEDDTRFVELFRDEKDRDQLWVRLGSKPPKPSVVGATDGGTAVAPAGADGGASDAGTAVAQAHGADAGTPQVVGTTEPPPPPRELRANETAEKLFARFAPLRAMRALGEMDGKKLDEVGLASTARKLTLTVGGKPQDFSLATPPGGWGTPYLRREADGRVFLLGPSLLPDLENASNRLVDRRLHTFDVGDFDAVVITAGGTSRSFIASGKAPGAVTLAPEESPDRPDEFARNWHDKVWRLMPLDFLGRGEVPPGGEPEEAFRVEYRKGGKRLGELTVAKGQGGFFARTEHTTGWTRLHAGVDALAAEAAKVSAPVSSASGK</sequence>
<organism evidence="2 3">
    <name type="scientific">Pyxidicoccus parkwayensis</name>
    <dbReference type="NCBI Taxonomy" id="2813578"/>
    <lineage>
        <taxon>Bacteria</taxon>
        <taxon>Pseudomonadati</taxon>
        <taxon>Myxococcota</taxon>
        <taxon>Myxococcia</taxon>
        <taxon>Myxococcales</taxon>
        <taxon>Cystobacterineae</taxon>
        <taxon>Myxococcaceae</taxon>
        <taxon>Pyxidicoccus</taxon>
    </lineage>
</organism>
<feature type="region of interest" description="Disordered" evidence="1">
    <location>
        <begin position="76"/>
        <end position="104"/>
    </location>
</feature>
<gene>
    <name evidence="2" type="ORF">JY651_30545</name>
</gene>
<accession>A0ABX7NLW9</accession>
<dbReference type="Proteomes" id="UP000662747">
    <property type="component" value="Chromosome"/>
</dbReference>
<reference evidence="2 3" key="1">
    <citation type="submission" date="2021-02" db="EMBL/GenBank/DDBJ databases">
        <title>De Novo genome assembly of isolated myxobacteria.</title>
        <authorList>
            <person name="Stevens D.C."/>
        </authorList>
    </citation>
    <scope>NUCLEOTIDE SEQUENCE [LARGE SCALE GENOMIC DNA]</scope>
    <source>
        <strain evidence="3">SCPEA02</strain>
    </source>
</reference>
<proteinExistence type="predicted"/>
<feature type="compositionally biased region" description="Low complexity" evidence="1">
    <location>
        <begin position="83"/>
        <end position="104"/>
    </location>
</feature>
<protein>
    <recommendedName>
        <fullName evidence="4">DUF4340 domain-containing protein</fullName>
    </recommendedName>
</protein>
<evidence type="ECO:0008006" key="4">
    <source>
        <dbReference type="Google" id="ProtNLM"/>
    </source>
</evidence>
<evidence type="ECO:0000313" key="2">
    <source>
        <dbReference type="EMBL" id="QSQ19638.1"/>
    </source>
</evidence>
<name>A0ABX7NLW9_9BACT</name>
<dbReference type="RefSeq" id="WP_206721222.1">
    <property type="nucleotide sequence ID" value="NZ_CP071090.1"/>
</dbReference>
<dbReference type="EMBL" id="CP071090">
    <property type="protein sequence ID" value="QSQ19638.1"/>
    <property type="molecule type" value="Genomic_DNA"/>
</dbReference>